<dbReference type="InterPro" id="IPR023577">
    <property type="entry name" value="CYTH_domain"/>
</dbReference>
<evidence type="ECO:0000259" key="2">
    <source>
        <dbReference type="Pfam" id="PF01928"/>
    </source>
</evidence>
<accession>A0A975QKV5</accession>
<proteinExistence type="predicted"/>
<dbReference type="InterPro" id="IPR033469">
    <property type="entry name" value="CYTH-like_dom_sf"/>
</dbReference>
<gene>
    <name evidence="3" type="ORF">KGD82_02880</name>
</gene>
<evidence type="ECO:0000256" key="1">
    <source>
        <dbReference type="SAM" id="MobiDB-lite"/>
    </source>
</evidence>
<protein>
    <submittedName>
        <fullName evidence="3">CYTH domain-containing protein</fullName>
    </submittedName>
</protein>
<name>A0A975QKV5_9ACTN</name>
<keyword evidence="4" id="KW-1185">Reference proteome</keyword>
<feature type="domain" description="CYTH" evidence="2">
    <location>
        <begin position="56"/>
        <end position="171"/>
    </location>
</feature>
<dbReference type="Gene3D" id="2.40.320.10">
    <property type="entry name" value="Hypothetical Protein Pfu-838710-001"/>
    <property type="match status" value="1"/>
</dbReference>
<dbReference type="EMBL" id="CP074402">
    <property type="protein sequence ID" value="QVJ03141.1"/>
    <property type="molecule type" value="Genomic_DNA"/>
</dbReference>
<feature type="region of interest" description="Disordered" evidence="1">
    <location>
        <begin position="23"/>
        <end position="47"/>
    </location>
</feature>
<feature type="compositionally biased region" description="Basic and acidic residues" evidence="1">
    <location>
        <begin position="26"/>
        <end position="35"/>
    </location>
</feature>
<dbReference type="PANTHER" id="PTHR21028:SF2">
    <property type="entry name" value="CYTH DOMAIN-CONTAINING PROTEIN"/>
    <property type="match status" value="1"/>
</dbReference>
<evidence type="ECO:0000313" key="3">
    <source>
        <dbReference type="EMBL" id="QVJ03141.1"/>
    </source>
</evidence>
<dbReference type="PANTHER" id="PTHR21028">
    <property type="entry name" value="SI:CH211-156B7.4"/>
    <property type="match status" value="1"/>
</dbReference>
<dbReference type="SUPFAM" id="SSF55154">
    <property type="entry name" value="CYTH-like phosphatases"/>
    <property type="match status" value="1"/>
</dbReference>
<organism evidence="3 4">
    <name type="scientific">Nocardiopsis eucommiae</name>
    <dbReference type="NCBI Taxonomy" id="2831970"/>
    <lineage>
        <taxon>Bacteria</taxon>
        <taxon>Bacillati</taxon>
        <taxon>Actinomycetota</taxon>
        <taxon>Actinomycetes</taxon>
        <taxon>Streptosporangiales</taxon>
        <taxon>Nocardiopsidaceae</taxon>
        <taxon>Nocardiopsis</taxon>
    </lineage>
</organism>
<sequence>MERSRGARDLRLHDSRRTAHRVRGQVRADHFRSSERAPALQAGGHRGQATPLVTVECLRVREREGGCEVTYKPASDPTTHSTTGVIAKQETNVALADTAQAAHAQALLEALGMVRLARVEKSRTCYRDPGKPELSVVVDTVTGLGSFVETEIVSAGSHEEAVRRLEETERLLELGLHPVVTSPYRDLLLNARVHEDAVRTPVR</sequence>
<dbReference type="InterPro" id="IPR008173">
    <property type="entry name" value="Adenylyl_cyclase_CyaB"/>
</dbReference>
<dbReference type="AlphaFoldDB" id="A0A975QKV5"/>
<dbReference type="KEGG" id="nec:KGD82_02880"/>
<evidence type="ECO:0000313" key="4">
    <source>
        <dbReference type="Proteomes" id="UP000682416"/>
    </source>
</evidence>
<dbReference type="Pfam" id="PF01928">
    <property type="entry name" value="CYTH"/>
    <property type="match status" value="1"/>
</dbReference>
<reference evidence="3" key="1">
    <citation type="submission" date="2021-05" db="EMBL/GenBank/DDBJ databases">
        <authorList>
            <person name="Kaiqin L."/>
            <person name="Jian G."/>
        </authorList>
    </citation>
    <scope>NUCLEOTIDE SEQUENCE</scope>
    <source>
        <strain evidence="3">HDS5</strain>
    </source>
</reference>
<dbReference type="Proteomes" id="UP000682416">
    <property type="component" value="Chromosome"/>
</dbReference>